<dbReference type="Proteomes" id="UP000766698">
    <property type="component" value="Unassembled WGS sequence"/>
</dbReference>
<comment type="caution">
    <text evidence="3">The sequence shown here is derived from an EMBL/GenBank/DDBJ whole genome shotgun (WGS) entry which is preliminary data.</text>
</comment>
<sequence length="358" mass="38392">MSTTPTLTVLAVADAGPRSQLAPFLSHEGRLAERGVSVRLHTYAEVRKGVRGLRGPVGVVLFFPHQFWDARIEDRVAGAYGTRAYADALSAYLLSSDRLLRRTVPQGVHYLNPPTAVARTRDKALARRVLEQAGVPVPPAVENPTPRELSTALKSGRSLYVKAVCGSMGKGITHLTPERWRTNYAYRDGRLESPGNASGEQWIFRDVDPGDEGFLAALCAESGFVFEHEVGLSVAGAKTELRVTVASGVVIDIEERRAPAGSVTTRSVELGRTVVEGPMSRSATAGPTALSAARALGLRYAVFDMVTDDVGRSYVLDAQAFPASGTKGDFWRKILGVLVPPLLPRPAAEGHPTGLRAT</sequence>
<gene>
    <name evidence="3" type="ORF">GL263_10860</name>
</gene>
<reference evidence="4" key="1">
    <citation type="journal article" date="2020" name="Syst. Appl. Microbiol.">
        <title>Streptomyces alkaliterrae sp. nov., isolated from an alkaline soil, and emended descriptions of Streptomyces alkaliphilus, Streptomyces calidiresistens and Streptomyces durbertensis.</title>
        <authorList>
            <person name="Swiecimska M."/>
            <person name="Golinska P."/>
            <person name="Nouioui I."/>
            <person name="Wypij M."/>
            <person name="Rai M."/>
            <person name="Sangal V."/>
            <person name="Goodfellow M."/>
        </authorList>
    </citation>
    <scope>NUCLEOTIDE SEQUENCE [LARGE SCALE GENOMIC DNA]</scope>
    <source>
        <strain evidence="4">DSM 104538</strain>
    </source>
</reference>
<evidence type="ECO:0000256" key="1">
    <source>
        <dbReference type="PROSITE-ProRule" id="PRU00409"/>
    </source>
</evidence>
<keyword evidence="4" id="KW-1185">Reference proteome</keyword>
<dbReference type="InterPro" id="IPR011761">
    <property type="entry name" value="ATP-grasp"/>
</dbReference>
<protein>
    <recommendedName>
        <fullName evidence="2">ATP-grasp domain-containing protein</fullName>
    </recommendedName>
</protein>
<evidence type="ECO:0000313" key="3">
    <source>
        <dbReference type="EMBL" id="MBB1244053.1"/>
    </source>
</evidence>
<dbReference type="Gene3D" id="3.30.470.20">
    <property type="entry name" value="ATP-grasp fold, B domain"/>
    <property type="match status" value="1"/>
</dbReference>
<organism evidence="3 4">
    <name type="scientific">Streptomyces durbertensis</name>
    <dbReference type="NCBI Taxonomy" id="2448886"/>
    <lineage>
        <taxon>Bacteria</taxon>
        <taxon>Bacillati</taxon>
        <taxon>Actinomycetota</taxon>
        <taxon>Actinomycetes</taxon>
        <taxon>Kitasatosporales</taxon>
        <taxon>Streptomycetaceae</taxon>
        <taxon>Streptomyces</taxon>
    </lineage>
</organism>
<accession>A0ABR6EFD1</accession>
<dbReference type="PROSITE" id="PS50975">
    <property type="entry name" value="ATP_GRASP"/>
    <property type="match status" value="1"/>
</dbReference>
<name>A0ABR6EFD1_9ACTN</name>
<feature type="domain" description="ATP-grasp" evidence="2">
    <location>
        <begin position="127"/>
        <end position="348"/>
    </location>
</feature>
<dbReference type="EMBL" id="WMLF01000121">
    <property type="protein sequence ID" value="MBB1244053.1"/>
    <property type="molecule type" value="Genomic_DNA"/>
</dbReference>
<dbReference type="RefSeq" id="WP_182855413.1">
    <property type="nucleotide sequence ID" value="NZ_WMLF01000121.1"/>
</dbReference>
<evidence type="ECO:0000259" key="2">
    <source>
        <dbReference type="PROSITE" id="PS50975"/>
    </source>
</evidence>
<keyword evidence="1" id="KW-0067">ATP-binding</keyword>
<evidence type="ECO:0000313" key="4">
    <source>
        <dbReference type="Proteomes" id="UP000766698"/>
    </source>
</evidence>
<keyword evidence="1" id="KW-0547">Nucleotide-binding</keyword>
<dbReference type="SUPFAM" id="SSF56059">
    <property type="entry name" value="Glutathione synthetase ATP-binding domain-like"/>
    <property type="match status" value="1"/>
</dbReference>
<proteinExistence type="predicted"/>